<evidence type="ECO:0000313" key="2">
    <source>
        <dbReference type="EMBL" id="KAK3890680.1"/>
    </source>
</evidence>
<sequence>MALQAAVCALQALVISSIKVRACGSSPLDAPQREGFSQGGSSGGWTSSSLMSAPPITPAGMVLADVGMVLADVGMVLADAGMVLADVGMVLADAGMVLADVGMVLAGAGMVLADVGMVLADVDGSSSM</sequence>
<feature type="signal peptide" evidence="1">
    <location>
        <begin position="1"/>
        <end position="24"/>
    </location>
</feature>
<gene>
    <name evidence="2" type="ORF">Pcinc_005391</name>
</gene>
<dbReference type="AlphaFoldDB" id="A0AAE1L2R9"/>
<dbReference type="Proteomes" id="UP001286313">
    <property type="component" value="Unassembled WGS sequence"/>
</dbReference>
<keyword evidence="3" id="KW-1185">Reference proteome</keyword>
<proteinExistence type="predicted"/>
<feature type="chain" id="PRO_5042150469" evidence="1">
    <location>
        <begin position="25"/>
        <end position="128"/>
    </location>
</feature>
<protein>
    <submittedName>
        <fullName evidence="2">Uncharacterized protein</fullName>
    </submittedName>
</protein>
<evidence type="ECO:0000313" key="3">
    <source>
        <dbReference type="Proteomes" id="UP001286313"/>
    </source>
</evidence>
<dbReference type="EMBL" id="JAWQEG010000401">
    <property type="protein sequence ID" value="KAK3890680.1"/>
    <property type="molecule type" value="Genomic_DNA"/>
</dbReference>
<evidence type="ECO:0000256" key="1">
    <source>
        <dbReference type="SAM" id="SignalP"/>
    </source>
</evidence>
<keyword evidence="1" id="KW-0732">Signal</keyword>
<reference evidence="2" key="1">
    <citation type="submission" date="2023-10" db="EMBL/GenBank/DDBJ databases">
        <title>Genome assemblies of two species of porcelain crab, Petrolisthes cinctipes and Petrolisthes manimaculis (Anomura: Porcellanidae).</title>
        <authorList>
            <person name="Angst P."/>
        </authorList>
    </citation>
    <scope>NUCLEOTIDE SEQUENCE</scope>
    <source>
        <strain evidence="2">PB745_01</strain>
        <tissue evidence="2">Gill</tissue>
    </source>
</reference>
<accession>A0AAE1L2R9</accession>
<organism evidence="2 3">
    <name type="scientific">Petrolisthes cinctipes</name>
    <name type="common">Flat porcelain crab</name>
    <dbReference type="NCBI Taxonomy" id="88211"/>
    <lineage>
        <taxon>Eukaryota</taxon>
        <taxon>Metazoa</taxon>
        <taxon>Ecdysozoa</taxon>
        <taxon>Arthropoda</taxon>
        <taxon>Crustacea</taxon>
        <taxon>Multicrustacea</taxon>
        <taxon>Malacostraca</taxon>
        <taxon>Eumalacostraca</taxon>
        <taxon>Eucarida</taxon>
        <taxon>Decapoda</taxon>
        <taxon>Pleocyemata</taxon>
        <taxon>Anomura</taxon>
        <taxon>Galatheoidea</taxon>
        <taxon>Porcellanidae</taxon>
        <taxon>Petrolisthes</taxon>
    </lineage>
</organism>
<comment type="caution">
    <text evidence="2">The sequence shown here is derived from an EMBL/GenBank/DDBJ whole genome shotgun (WGS) entry which is preliminary data.</text>
</comment>
<name>A0AAE1L2R9_PETCI</name>